<dbReference type="Pfam" id="PF00106">
    <property type="entry name" value="adh_short"/>
    <property type="match status" value="1"/>
</dbReference>
<dbReference type="InterPro" id="IPR002347">
    <property type="entry name" value="SDR_fam"/>
</dbReference>
<dbReference type="EMBL" id="MU839837">
    <property type="protein sequence ID" value="KAK1753366.1"/>
    <property type="molecule type" value="Genomic_DNA"/>
</dbReference>
<comment type="similarity">
    <text evidence="1">Belongs to the short-chain dehydrogenases/reductases (SDR) family.</text>
</comment>
<dbReference type="Gene3D" id="3.40.50.720">
    <property type="entry name" value="NAD(P)-binding Rossmann-like Domain"/>
    <property type="match status" value="1"/>
</dbReference>
<dbReference type="AlphaFoldDB" id="A0AAJ0BCL2"/>
<accession>A0AAJ0BCL2</accession>
<dbReference type="SUPFAM" id="SSF51735">
    <property type="entry name" value="NAD(P)-binding Rossmann-fold domains"/>
    <property type="match status" value="1"/>
</dbReference>
<evidence type="ECO:0000256" key="2">
    <source>
        <dbReference type="ARBA" id="ARBA00023002"/>
    </source>
</evidence>
<comment type="caution">
    <text evidence="3">The sequence shown here is derived from an EMBL/GenBank/DDBJ whole genome shotgun (WGS) entry which is preliminary data.</text>
</comment>
<evidence type="ECO:0000313" key="4">
    <source>
        <dbReference type="Proteomes" id="UP001239445"/>
    </source>
</evidence>
<name>A0AAJ0BCL2_9PEZI</name>
<proteinExistence type="inferred from homology"/>
<dbReference type="PRINTS" id="PR00081">
    <property type="entry name" value="GDHRDH"/>
</dbReference>
<dbReference type="Proteomes" id="UP001239445">
    <property type="component" value="Unassembled WGS sequence"/>
</dbReference>
<keyword evidence="2" id="KW-0560">Oxidoreductase</keyword>
<dbReference type="InterPro" id="IPR036291">
    <property type="entry name" value="NAD(P)-bd_dom_sf"/>
</dbReference>
<organism evidence="3 4">
    <name type="scientific">Echria macrotheca</name>
    <dbReference type="NCBI Taxonomy" id="438768"/>
    <lineage>
        <taxon>Eukaryota</taxon>
        <taxon>Fungi</taxon>
        <taxon>Dikarya</taxon>
        <taxon>Ascomycota</taxon>
        <taxon>Pezizomycotina</taxon>
        <taxon>Sordariomycetes</taxon>
        <taxon>Sordariomycetidae</taxon>
        <taxon>Sordariales</taxon>
        <taxon>Schizotheciaceae</taxon>
        <taxon>Echria</taxon>
    </lineage>
</organism>
<protein>
    <submittedName>
        <fullName evidence="3">Oxidoreductase</fullName>
    </submittedName>
</protein>
<evidence type="ECO:0000256" key="1">
    <source>
        <dbReference type="ARBA" id="ARBA00006484"/>
    </source>
</evidence>
<sequence>MDETKPSSRTATDPKVIVITGGTSGLGAASAVALARSHPSSKIYIVARRASPAASVAAEIRTVAPSAVVEFVQCDLADLRSVSAAAEHILGREKKVDVVMANAGIAPSVSSTTEQGYELYMGTNHIGHALLLSKLLPLLRAAGEGARVVSVTSFAFRAALKCDPIGSTQSSRQKGWSFDLGFKQWLRYAESKLATITYTAELARRYPDITFVSVSPGFVQTDMVAKMSLCDRLVTRLLAWLVGGGMVGPEDGAANQVWAATVDVRELSNGAMYEPVGRICPVKSEPPLIREKLWDWTESAVARWL</sequence>
<evidence type="ECO:0000313" key="3">
    <source>
        <dbReference type="EMBL" id="KAK1753366.1"/>
    </source>
</evidence>
<dbReference type="GO" id="GO:0016491">
    <property type="term" value="F:oxidoreductase activity"/>
    <property type="evidence" value="ECO:0007669"/>
    <property type="project" value="UniProtKB-KW"/>
</dbReference>
<dbReference type="PANTHER" id="PTHR24320:SF154">
    <property type="entry name" value="OXIDOREDUCTASE, SHORT-CHAIN DEHYDROGENASE_REDUCTASE FAMILY (AFU_ORTHOLOGUE AFUA_2G04560)"/>
    <property type="match status" value="1"/>
</dbReference>
<keyword evidence="4" id="KW-1185">Reference proteome</keyword>
<reference evidence="3" key="1">
    <citation type="submission" date="2023-06" db="EMBL/GenBank/DDBJ databases">
        <title>Genome-scale phylogeny and comparative genomics of the fungal order Sordariales.</title>
        <authorList>
            <consortium name="Lawrence Berkeley National Laboratory"/>
            <person name="Hensen N."/>
            <person name="Bonometti L."/>
            <person name="Westerberg I."/>
            <person name="Brannstrom I.O."/>
            <person name="Guillou S."/>
            <person name="Cros-Aarteil S."/>
            <person name="Calhoun S."/>
            <person name="Haridas S."/>
            <person name="Kuo A."/>
            <person name="Mondo S."/>
            <person name="Pangilinan J."/>
            <person name="Riley R."/>
            <person name="Labutti K."/>
            <person name="Andreopoulos B."/>
            <person name="Lipzen A."/>
            <person name="Chen C."/>
            <person name="Yanf M."/>
            <person name="Daum C."/>
            <person name="Ng V."/>
            <person name="Clum A."/>
            <person name="Steindorff A."/>
            <person name="Ohm R."/>
            <person name="Martin F."/>
            <person name="Silar P."/>
            <person name="Natvig D."/>
            <person name="Lalanne C."/>
            <person name="Gautier V."/>
            <person name="Ament-Velasquez S.L."/>
            <person name="Kruys A."/>
            <person name="Hutchinson M.I."/>
            <person name="Powell A.J."/>
            <person name="Barry K."/>
            <person name="Miller A.N."/>
            <person name="Grigoriev I.V."/>
            <person name="Debuchy R."/>
            <person name="Gladieux P."/>
            <person name="Thoren M.H."/>
            <person name="Johannesson H."/>
        </authorList>
    </citation>
    <scope>NUCLEOTIDE SEQUENCE</scope>
    <source>
        <strain evidence="3">PSN4</strain>
    </source>
</reference>
<gene>
    <name evidence="3" type="ORF">QBC47DRAFT_347108</name>
</gene>
<dbReference type="PANTHER" id="PTHR24320">
    <property type="entry name" value="RETINOL DEHYDROGENASE"/>
    <property type="match status" value="1"/>
</dbReference>